<dbReference type="AlphaFoldDB" id="E2ZFJ3"/>
<sequence>MAGGAFLVQYGYGFTPGCGYQFTTAVFLMDFAPEMLLFLFKTRKNSSLCS</sequence>
<keyword evidence="1" id="KW-1133">Transmembrane helix</keyword>
<proteinExistence type="predicted"/>
<feature type="transmembrane region" description="Helical" evidence="1">
    <location>
        <begin position="20"/>
        <end position="40"/>
    </location>
</feature>
<dbReference type="BioCyc" id="FCF748224-HMP:GTSS-3025-MONOMER"/>
<gene>
    <name evidence="2" type="ORF">HMPREF9436_00426</name>
</gene>
<dbReference type="STRING" id="748224.HMPREF9436_00426"/>
<evidence type="ECO:0000313" key="2">
    <source>
        <dbReference type="EMBL" id="EFQ08056.1"/>
    </source>
</evidence>
<accession>E2ZFJ3</accession>
<dbReference type="EMBL" id="AECU01000027">
    <property type="protein sequence ID" value="EFQ08056.1"/>
    <property type="molecule type" value="Genomic_DNA"/>
</dbReference>
<organism evidence="2 3">
    <name type="scientific">Faecalibacterium cf. prausnitzii KLE1255</name>
    <dbReference type="NCBI Taxonomy" id="748224"/>
    <lineage>
        <taxon>Bacteria</taxon>
        <taxon>Bacillati</taxon>
        <taxon>Bacillota</taxon>
        <taxon>Clostridia</taxon>
        <taxon>Eubacteriales</taxon>
        <taxon>Oscillospiraceae</taxon>
        <taxon>Faecalibacterium</taxon>
    </lineage>
</organism>
<keyword evidence="1" id="KW-0812">Transmembrane</keyword>
<dbReference type="Proteomes" id="UP000006028">
    <property type="component" value="Unassembled WGS sequence"/>
</dbReference>
<keyword evidence="1" id="KW-0472">Membrane</keyword>
<dbReference type="HOGENOM" id="CLU_3118016_0_0_9"/>
<evidence type="ECO:0000313" key="3">
    <source>
        <dbReference type="Proteomes" id="UP000006028"/>
    </source>
</evidence>
<evidence type="ECO:0000256" key="1">
    <source>
        <dbReference type="SAM" id="Phobius"/>
    </source>
</evidence>
<name>E2ZFJ3_9FIRM</name>
<protein>
    <submittedName>
        <fullName evidence="2">Uncharacterized protein</fullName>
    </submittedName>
</protein>
<reference evidence="2 3" key="1">
    <citation type="submission" date="2010-08" db="EMBL/GenBank/DDBJ databases">
        <authorList>
            <person name="Weinstock G."/>
            <person name="Sodergren E."/>
            <person name="Clifton S."/>
            <person name="Fulton L."/>
            <person name="Fulton B."/>
            <person name="Courtney L."/>
            <person name="Fronick C."/>
            <person name="Harrison M."/>
            <person name="Strong C."/>
            <person name="Farmer C."/>
            <person name="Delahaunty K."/>
            <person name="Markovic C."/>
            <person name="Hall O."/>
            <person name="Minx P."/>
            <person name="Tomlinson C."/>
            <person name="Mitreva M."/>
            <person name="Hou S."/>
            <person name="Chen J."/>
            <person name="Wollam A."/>
            <person name="Pepin K.H."/>
            <person name="Johnson M."/>
            <person name="Bhonagiri V."/>
            <person name="Zhang X."/>
            <person name="Suruliraj S."/>
            <person name="Warren W."/>
            <person name="Chinwalla A."/>
            <person name="Mardis E.R."/>
            <person name="Wilson R.K."/>
        </authorList>
    </citation>
    <scope>NUCLEOTIDE SEQUENCE [LARGE SCALE GENOMIC DNA]</scope>
    <source>
        <strain evidence="2 3">KLE1255</strain>
    </source>
</reference>
<comment type="caution">
    <text evidence="2">The sequence shown here is derived from an EMBL/GenBank/DDBJ whole genome shotgun (WGS) entry which is preliminary data.</text>
</comment>